<feature type="transmembrane region" description="Helical" evidence="1">
    <location>
        <begin position="499"/>
        <end position="523"/>
    </location>
</feature>
<keyword evidence="1" id="KW-0472">Membrane</keyword>
<evidence type="ECO:0000256" key="1">
    <source>
        <dbReference type="SAM" id="Phobius"/>
    </source>
</evidence>
<dbReference type="InterPro" id="IPR016162">
    <property type="entry name" value="Ald_DH_N"/>
</dbReference>
<accession>A0A0G2E275</accession>
<dbReference type="Pfam" id="PF00171">
    <property type="entry name" value="Aldedh"/>
    <property type="match status" value="1"/>
</dbReference>
<dbReference type="Proteomes" id="UP000053317">
    <property type="component" value="Unassembled WGS sequence"/>
</dbReference>
<dbReference type="Gene3D" id="3.40.605.10">
    <property type="entry name" value="Aldehyde Dehydrogenase, Chain A, domain 1"/>
    <property type="match status" value="1"/>
</dbReference>
<dbReference type="InterPro" id="IPR015590">
    <property type="entry name" value="Aldehyde_DH_dom"/>
</dbReference>
<organism evidence="3 4">
    <name type="scientific">Phaeomoniella chlamydospora</name>
    <name type="common">Phaeoacremonium chlamydosporum</name>
    <dbReference type="NCBI Taxonomy" id="158046"/>
    <lineage>
        <taxon>Eukaryota</taxon>
        <taxon>Fungi</taxon>
        <taxon>Dikarya</taxon>
        <taxon>Ascomycota</taxon>
        <taxon>Pezizomycotina</taxon>
        <taxon>Eurotiomycetes</taxon>
        <taxon>Chaetothyriomycetidae</taxon>
        <taxon>Phaeomoniellales</taxon>
        <taxon>Phaeomoniellaceae</taxon>
        <taxon>Phaeomoniella</taxon>
    </lineage>
</organism>
<dbReference type="InterPro" id="IPR016161">
    <property type="entry name" value="Ald_DH/histidinol_DH"/>
</dbReference>
<dbReference type="OrthoDB" id="5596991at2759"/>
<proteinExistence type="predicted"/>
<evidence type="ECO:0000313" key="3">
    <source>
        <dbReference type="EMBL" id="KKY16829.1"/>
    </source>
</evidence>
<feature type="domain" description="Aldehyde dehydrogenase" evidence="2">
    <location>
        <begin position="62"/>
        <end position="382"/>
    </location>
</feature>
<evidence type="ECO:0000313" key="4">
    <source>
        <dbReference type="Proteomes" id="UP000053317"/>
    </source>
</evidence>
<keyword evidence="4" id="KW-1185">Reference proteome</keyword>
<sequence length="532" mass="57750">MYERVIHRGGGMTRGMRAASSPPDVEPGVSTKLYALSSKMSAQIRAIKSSSIDGRARNLRYIQNQLKGLHDELTSNAAEIREAISKDTGNSSSEIDIEFVLTLDCVKNEYLSLNTDNSLQEEYSIANGINCPSHREAVGIAYIVPADHSLLFSVIAPLTAAIVAGNCVVVELGKTLSAVNAVLRKILSTALDSETFTVVDSRPNDPEFFDSSIQVFQTTAKAPGPALKTLQSPALAKVVAIVDRTANIEHAAKTLVRARFAFGGKSPYAPDIILVNEFRTKEFSNALLQQSTKYFAERSNGHVKGLSKQKKRPEQKHFLEKARSEEACDVLVSGDRASIVQARTRDADILKRKINEPLLVFHSISSLDDGIDFSNSSDQPLLALYNFGAPTSAKYLAQFVNASASFTNHVPVSLLVGPPSPTDYPTSVGQRYTKEMFSVPRPSYIEFDKSMQILDDIIDNKPSKAVSKARNDLVAKALAPLPPTGQGPGGQIGFFEQGLMTGAVVFILPVIGTVVGLSSWGIWKGVKHLRTR</sequence>
<dbReference type="AlphaFoldDB" id="A0A0G2E275"/>
<name>A0A0G2E275_PHACM</name>
<evidence type="ECO:0000259" key="2">
    <source>
        <dbReference type="Pfam" id="PF00171"/>
    </source>
</evidence>
<reference evidence="3 4" key="2">
    <citation type="submission" date="2015-05" db="EMBL/GenBank/DDBJ databases">
        <authorList>
            <person name="Morales-Cruz A."/>
            <person name="Amrine K.C."/>
            <person name="Cantu D."/>
        </authorList>
    </citation>
    <scope>NUCLEOTIDE SEQUENCE [LARGE SCALE GENOMIC DNA]</scope>
    <source>
        <strain evidence="3">UCRPC4</strain>
    </source>
</reference>
<dbReference type="Gene3D" id="3.40.309.10">
    <property type="entry name" value="Aldehyde Dehydrogenase, Chain A, domain 2"/>
    <property type="match status" value="1"/>
</dbReference>
<dbReference type="InterPro" id="IPR016163">
    <property type="entry name" value="Ald_DH_C"/>
</dbReference>
<dbReference type="GO" id="GO:0016620">
    <property type="term" value="F:oxidoreductase activity, acting on the aldehyde or oxo group of donors, NAD or NADP as acceptor"/>
    <property type="evidence" value="ECO:0007669"/>
    <property type="project" value="InterPro"/>
</dbReference>
<dbReference type="EMBL" id="LCWF01000155">
    <property type="protein sequence ID" value="KKY16829.1"/>
    <property type="molecule type" value="Genomic_DNA"/>
</dbReference>
<gene>
    <name evidence="3" type="ORF">UCRPC4_g05787</name>
</gene>
<keyword evidence="1" id="KW-0812">Transmembrane</keyword>
<protein>
    <submittedName>
        <fullName evidence="3">Putative aldehyde dehydrogenase</fullName>
    </submittedName>
</protein>
<dbReference type="PANTHER" id="PTHR43111">
    <property type="entry name" value="ALDEHYDE DEHYDROGENASE B-RELATED"/>
    <property type="match status" value="1"/>
</dbReference>
<keyword evidence="1" id="KW-1133">Transmembrane helix</keyword>
<reference evidence="3 4" key="1">
    <citation type="submission" date="2015-05" db="EMBL/GenBank/DDBJ databases">
        <title>Distinctive expansion of gene families associated with plant cell wall degradation and secondary metabolism in the genomes of grapevine trunk pathogens.</title>
        <authorList>
            <person name="Lawrence D.P."/>
            <person name="Travadon R."/>
            <person name="Rolshausen P.E."/>
            <person name="Baumgartner K."/>
        </authorList>
    </citation>
    <scope>NUCLEOTIDE SEQUENCE [LARGE SCALE GENOMIC DNA]</scope>
    <source>
        <strain evidence="3">UCRPC4</strain>
    </source>
</reference>
<dbReference type="SUPFAM" id="SSF53720">
    <property type="entry name" value="ALDH-like"/>
    <property type="match status" value="1"/>
</dbReference>
<comment type="caution">
    <text evidence="3">The sequence shown here is derived from an EMBL/GenBank/DDBJ whole genome shotgun (WGS) entry which is preliminary data.</text>
</comment>
<dbReference type="PANTHER" id="PTHR43111:SF1">
    <property type="entry name" value="ALDEHYDE DEHYDROGENASE B-RELATED"/>
    <property type="match status" value="1"/>
</dbReference>